<dbReference type="GO" id="GO:0005634">
    <property type="term" value="C:nucleus"/>
    <property type="evidence" value="ECO:0007669"/>
    <property type="project" value="TreeGrafter"/>
</dbReference>
<protein>
    <recommendedName>
        <fullName evidence="3">ubiquitinyl hydrolase 1</fullName>
        <ecNumber evidence="3">3.4.19.12</ecNumber>
    </recommendedName>
</protein>
<dbReference type="GO" id="GO:0004843">
    <property type="term" value="F:cysteine-type deubiquitinase activity"/>
    <property type="evidence" value="ECO:0007669"/>
    <property type="project" value="UniProtKB-EC"/>
</dbReference>
<comment type="caution">
    <text evidence="15">The sequence shown here is derived from an EMBL/GenBank/DDBJ whole genome shotgun (WGS) entry which is preliminary data.</text>
</comment>
<evidence type="ECO:0000256" key="8">
    <source>
        <dbReference type="ARBA" id="ARBA00022801"/>
    </source>
</evidence>
<feature type="domain" description="USP" evidence="13">
    <location>
        <begin position="224"/>
        <end position="1061"/>
    </location>
</feature>
<evidence type="ECO:0000256" key="7">
    <source>
        <dbReference type="ARBA" id="ARBA00022786"/>
    </source>
</evidence>
<evidence type="ECO:0000256" key="3">
    <source>
        <dbReference type="ARBA" id="ARBA00012759"/>
    </source>
</evidence>
<feature type="compositionally biased region" description="Basic residues" evidence="12">
    <location>
        <begin position="1"/>
        <end position="11"/>
    </location>
</feature>
<gene>
    <name evidence="15" type="ORF">RJ640_022073</name>
</gene>
<dbReference type="EC" id="3.4.19.12" evidence="3"/>
<dbReference type="GO" id="GO:0005829">
    <property type="term" value="C:cytosol"/>
    <property type="evidence" value="ECO:0007669"/>
    <property type="project" value="TreeGrafter"/>
</dbReference>
<dbReference type="InterPro" id="IPR038765">
    <property type="entry name" value="Papain-like_cys_pep_sf"/>
</dbReference>
<dbReference type="FunFam" id="3.30.40.10:FF:000900">
    <property type="entry name" value="Ubiquitinyl hydrolase 1"/>
    <property type="match status" value="1"/>
</dbReference>
<name>A0AA88UAV0_9ASTE</name>
<dbReference type="AlphaFoldDB" id="A0AA88UAV0"/>
<dbReference type="PROSITE" id="PS50271">
    <property type="entry name" value="ZF_UBP"/>
    <property type="match status" value="1"/>
</dbReference>
<comment type="catalytic activity">
    <reaction evidence="1">
        <text>Thiol-dependent hydrolysis of ester, thioester, amide, peptide and isopeptide bonds formed by the C-terminal Gly of ubiquitin (a 76-residue protein attached to proteins as an intracellular targeting signal).</text>
        <dbReference type="EC" id="3.4.19.12"/>
    </reaction>
</comment>
<dbReference type="Pfam" id="PF02148">
    <property type="entry name" value="zf-UBP"/>
    <property type="match status" value="1"/>
</dbReference>
<dbReference type="SMART" id="SM00290">
    <property type="entry name" value="ZnF_UBP"/>
    <property type="match status" value="1"/>
</dbReference>
<comment type="similarity">
    <text evidence="2">Belongs to the peptidase C19 family.</text>
</comment>
<dbReference type="PROSITE" id="PS00972">
    <property type="entry name" value="USP_1"/>
    <property type="match status" value="1"/>
</dbReference>
<comment type="function">
    <text evidence="10">Recognizes and hydrolyzes the peptide bond at the C-terminal Gly of ubiquitin. Involved in the processing of poly-ubiquitin precursors as well as that of ubiquitinated proteins. Is involved in resistance to the arginine analog canavanine (CAN).</text>
</comment>
<dbReference type="GO" id="GO:0008270">
    <property type="term" value="F:zinc ion binding"/>
    <property type="evidence" value="ECO:0007669"/>
    <property type="project" value="UniProtKB-KW"/>
</dbReference>
<dbReference type="InterPro" id="IPR001394">
    <property type="entry name" value="Peptidase_C19_UCH"/>
</dbReference>
<feature type="compositionally biased region" description="Basic residues" evidence="12">
    <location>
        <begin position="395"/>
        <end position="411"/>
    </location>
</feature>
<evidence type="ECO:0000256" key="9">
    <source>
        <dbReference type="ARBA" id="ARBA00022833"/>
    </source>
</evidence>
<evidence type="ECO:0000256" key="5">
    <source>
        <dbReference type="ARBA" id="ARBA00022723"/>
    </source>
</evidence>
<feature type="region of interest" description="Disordered" evidence="12">
    <location>
        <begin position="855"/>
        <end position="912"/>
    </location>
</feature>
<evidence type="ECO:0000256" key="1">
    <source>
        <dbReference type="ARBA" id="ARBA00000707"/>
    </source>
</evidence>
<dbReference type="InterPro" id="IPR018200">
    <property type="entry name" value="USP_CS"/>
</dbReference>
<keyword evidence="5" id="KW-0479">Metal-binding</keyword>
<dbReference type="Gene3D" id="3.90.70.10">
    <property type="entry name" value="Cysteine proteinases"/>
    <property type="match status" value="2"/>
</dbReference>
<keyword evidence="6 11" id="KW-0863">Zinc-finger</keyword>
<evidence type="ECO:0000259" key="13">
    <source>
        <dbReference type="PROSITE" id="PS50235"/>
    </source>
</evidence>
<dbReference type="Pfam" id="PF00443">
    <property type="entry name" value="UCH"/>
    <property type="match status" value="1"/>
</dbReference>
<keyword evidence="8" id="KW-0378">Hydrolase</keyword>
<evidence type="ECO:0000256" key="10">
    <source>
        <dbReference type="ARBA" id="ARBA00058678"/>
    </source>
</evidence>
<dbReference type="PANTHER" id="PTHR24006:SF781">
    <property type="entry name" value="LD34905P"/>
    <property type="match status" value="1"/>
</dbReference>
<accession>A0AA88UAV0</accession>
<evidence type="ECO:0000256" key="2">
    <source>
        <dbReference type="ARBA" id="ARBA00009085"/>
    </source>
</evidence>
<organism evidence="15 16">
    <name type="scientific">Escallonia rubra</name>
    <dbReference type="NCBI Taxonomy" id="112253"/>
    <lineage>
        <taxon>Eukaryota</taxon>
        <taxon>Viridiplantae</taxon>
        <taxon>Streptophyta</taxon>
        <taxon>Embryophyta</taxon>
        <taxon>Tracheophyta</taxon>
        <taxon>Spermatophyta</taxon>
        <taxon>Magnoliopsida</taxon>
        <taxon>eudicotyledons</taxon>
        <taxon>Gunneridae</taxon>
        <taxon>Pentapetalae</taxon>
        <taxon>asterids</taxon>
        <taxon>campanulids</taxon>
        <taxon>Escalloniales</taxon>
        <taxon>Escalloniaceae</taxon>
        <taxon>Escallonia</taxon>
    </lineage>
</organism>
<dbReference type="GO" id="GO:0016579">
    <property type="term" value="P:protein deubiquitination"/>
    <property type="evidence" value="ECO:0007669"/>
    <property type="project" value="InterPro"/>
</dbReference>
<dbReference type="PANTHER" id="PTHR24006">
    <property type="entry name" value="UBIQUITIN CARBOXYL-TERMINAL HYDROLASE"/>
    <property type="match status" value="1"/>
</dbReference>
<evidence type="ECO:0000256" key="12">
    <source>
        <dbReference type="SAM" id="MobiDB-lite"/>
    </source>
</evidence>
<dbReference type="Proteomes" id="UP001187471">
    <property type="component" value="Unassembled WGS sequence"/>
</dbReference>
<dbReference type="EMBL" id="JAVXUO010002225">
    <property type="protein sequence ID" value="KAK2975181.1"/>
    <property type="molecule type" value="Genomic_DNA"/>
</dbReference>
<dbReference type="InterPro" id="IPR028889">
    <property type="entry name" value="USP"/>
</dbReference>
<keyword evidence="16" id="KW-1185">Reference proteome</keyword>
<dbReference type="GO" id="GO:0006508">
    <property type="term" value="P:proteolysis"/>
    <property type="evidence" value="ECO:0007669"/>
    <property type="project" value="UniProtKB-KW"/>
</dbReference>
<evidence type="ECO:0000256" key="6">
    <source>
        <dbReference type="ARBA" id="ARBA00022771"/>
    </source>
</evidence>
<feature type="compositionally biased region" description="Polar residues" evidence="12">
    <location>
        <begin position="867"/>
        <end position="880"/>
    </location>
</feature>
<dbReference type="SUPFAM" id="SSF57850">
    <property type="entry name" value="RING/U-box"/>
    <property type="match status" value="1"/>
</dbReference>
<dbReference type="PROSITE" id="PS50235">
    <property type="entry name" value="USP_3"/>
    <property type="match status" value="1"/>
</dbReference>
<evidence type="ECO:0000313" key="15">
    <source>
        <dbReference type="EMBL" id="KAK2975181.1"/>
    </source>
</evidence>
<dbReference type="Gene3D" id="3.30.40.10">
    <property type="entry name" value="Zinc/RING finger domain, C3HC4 (zinc finger)"/>
    <property type="match status" value="1"/>
</dbReference>
<feature type="domain" description="UBP-type" evidence="14">
    <location>
        <begin position="44"/>
        <end position="176"/>
    </location>
</feature>
<feature type="compositionally biased region" description="Basic and acidic residues" evidence="12">
    <location>
        <begin position="31"/>
        <end position="43"/>
    </location>
</feature>
<evidence type="ECO:0000259" key="14">
    <source>
        <dbReference type="PROSITE" id="PS50271"/>
    </source>
</evidence>
<feature type="region of interest" description="Disordered" evidence="12">
    <location>
        <begin position="380"/>
        <end position="439"/>
    </location>
</feature>
<dbReference type="InterPro" id="IPR013083">
    <property type="entry name" value="Znf_RING/FYVE/PHD"/>
</dbReference>
<dbReference type="InterPro" id="IPR050164">
    <property type="entry name" value="Peptidase_C19"/>
</dbReference>
<keyword evidence="9" id="KW-0862">Zinc</keyword>
<proteinExistence type="inferred from homology"/>
<sequence length="1061" mass="115865">MAKKVKKKGRVVQKEKRAPVTVPQQSVSASESRDDAASVGKERRVCPHLDKGVDLEKVSSKIGSLRSHNCEDCREGAAVKRAGKGKGKHGKKKGGGSDSKAIWVCLVCGHFLCGGAGFPTTPESHAVRHARQHRHPLAVQFENPQLRWCFPCSTLIPVVHSEENGESKDVLSDIVKVIKAQHSEGASADVEDIWFGSGSVTSAMVSESTVSSNLDGRKGGYAIRGLVNLGNTCFFNSVMQNLLALDGLRDHLLSLDGSFGPMTISLKKLFIETSPGPGSRGVVNPRSFFACLCARAPQFKGFQQHDSHELLRCLLDGLCTEESSARKQTESSDENGTIAKPASTFVEAIFGGQLSSTVSCLECGHSSVVYEPFLDLSLPVPTKRPPTKKAAPVSRAKKPKLVPRRSGRLRPKLNNGADYVPAHGVTSPSPGGEHSGRLKSNELTKEEVVVSTGDIMTLDSIDQNVIGDNKGSKSTETVIEKTKVPSEDSTWLDFLEPDTVSNDHCSASTSNDISVTQDIGHEDDVHNTLDSSQQDAWIYEEEATHSSSTLSRLDHLKQGTLLDDHDITSEIRDLLPIEDSGSKDVVQNDALLSHDSESGSQVCSKESSLKTNFEENSWEDEPLLQVQPSEVLLLPYKEDTSTTSEILRGEADGKLSPVGYEQDSLDFGFGDMFDEPEVSAGPGVKPLSSDDKSHANEVAETSLTVVNSSGSDAEVDDTNAPVSIESCLAFFTKAELLSKDEHAWHCENCSKAMQEQRMRLRKKMQKPMSIVSVDGGTYSYPSVRLAEDNDCASTRVRDPDSSNIRENVLGSNESLVSDKGGKEDGNLDCIIETNQAERNLVTSEVEDTKIKMNTALPESSESSSWSKTCSQASDSCTVTGPATEIRQRESQFTNGEHEPEDNEDKEIDSKSMKVKRDATKRILIDNAPNILTIHLKRFSQDARGRLSKLSGHVDFRDTIDLRPYIDARRENQNYEWVHPYTLLLLLVIVSKPAWSYRISLKKEQGRPRLTAASPRPGPGGETSKRLYAFHTKARGIHLSPLAFGDKLKEDQLASKTAACHL</sequence>
<feature type="region of interest" description="Disordered" evidence="12">
    <location>
        <begin position="1"/>
        <end position="43"/>
    </location>
</feature>
<evidence type="ECO:0000256" key="4">
    <source>
        <dbReference type="ARBA" id="ARBA00022670"/>
    </source>
</evidence>
<reference evidence="15" key="1">
    <citation type="submission" date="2022-12" db="EMBL/GenBank/DDBJ databases">
        <title>Draft genome assemblies for two species of Escallonia (Escalloniales).</title>
        <authorList>
            <person name="Chanderbali A."/>
            <person name="Dervinis C."/>
            <person name="Anghel I."/>
            <person name="Soltis D."/>
            <person name="Soltis P."/>
            <person name="Zapata F."/>
        </authorList>
    </citation>
    <scope>NUCLEOTIDE SEQUENCE</scope>
    <source>
        <strain evidence="15">UCBG92.1500</strain>
        <tissue evidence="15">Leaf</tissue>
    </source>
</reference>
<keyword evidence="7" id="KW-0833">Ubl conjugation pathway</keyword>
<evidence type="ECO:0000313" key="16">
    <source>
        <dbReference type="Proteomes" id="UP001187471"/>
    </source>
</evidence>
<dbReference type="SUPFAM" id="SSF54001">
    <property type="entry name" value="Cysteine proteinases"/>
    <property type="match status" value="1"/>
</dbReference>
<evidence type="ECO:0000256" key="11">
    <source>
        <dbReference type="PROSITE-ProRule" id="PRU00502"/>
    </source>
</evidence>
<keyword evidence="4" id="KW-0645">Protease</keyword>
<dbReference type="InterPro" id="IPR001607">
    <property type="entry name" value="Znf_UBP"/>
</dbReference>